<gene>
    <name evidence="11" type="ORF">ACFPIB_10430</name>
</gene>
<keyword evidence="3" id="KW-0479">Metal-binding</keyword>
<name>A0ABW0EAZ8_9BACT</name>
<keyword evidence="5" id="KW-0378">Hydrolase</keyword>
<evidence type="ECO:0000256" key="2">
    <source>
        <dbReference type="ARBA" id="ARBA00022670"/>
    </source>
</evidence>
<keyword evidence="4 9" id="KW-0732">Signal</keyword>
<dbReference type="InterPro" id="IPR022409">
    <property type="entry name" value="PKD/Chitinase_dom"/>
</dbReference>
<keyword evidence="7 11" id="KW-0482">Metalloprotease</keyword>
<evidence type="ECO:0000256" key="7">
    <source>
        <dbReference type="ARBA" id="ARBA00023049"/>
    </source>
</evidence>
<organism evidence="11 12">
    <name type="scientific">Adhaeribacter terreus</name>
    <dbReference type="NCBI Taxonomy" id="529703"/>
    <lineage>
        <taxon>Bacteria</taxon>
        <taxon>Pseudomonadati</taxon>
        <taxon>Bacteroidota</taxon>
        <taxon>Cytophagia</taxon>
        <taxon>Cytophagales</taxon>
        <taxon>Hymenobacteraceae</taxon>
        <taxon>Adhaeribacter</taxon>
    </lineage>
</organism>
<dbReference type="PANTHER" id="PTHR47466:SF1">
    <property type="entry name" value="METALLOPROTEASE MEP1 (AFU_ORTHOLOGUE AFUA_1G07730)-RELATED"/>
    <property type="match status" value="1"/>
</dbReference>
<dbReference type="InterPro" id="IPR008754">
    <property type="entry name" value="Peptidase_M43"/>
</dbReference>
<dbReference type="CDD" id="cd04275">
    <property type="entry name" value="ZnMc_pappalysin_like"/>
    <property type="match status" value="1"/>
</dbReference>
<dbReference type="SUPFAM" id="SSF49299">
    <property type="entry name" value="PKD domain"/>
    <property type="match status" value="1"/>
</dbReference>
<dbReference type="Pfam" id="PF18911">
    <property type="entry name" value="PKD_4"/>
    <property type="match status" value="1"/>
</dbReference>
<proteinExistence type="inferred from homology"/>
<dbReference type="Gene3D" id="2.60.40.10">
    <property type="entry name" value="Immunoglobulins"/>
    <property type="match status" value="1"/>
</dbReference>
<evidence type="ECO:0000256" key="1">
    <source>
        <dbReference type="ARBA" id="ARBA00008721"/>
    </source>
</evidence>
<keyword evidence="8" id="KW-1015">Disulfide bond</keyword>
<dbReference type="SUPFAM" id="SSF55486">
    <property type="entry name" value="Metalloproteases ('zincins'), catalytic domain"/>
    <property type="match status" value="1"/>
</dbReference>
<dbReference type="PROSITE" id="PS50093">
    <property type="entry name" value="PKD"/>
    <property type="match status" value="1"/>
</dbReference>
<dbReference type="InterPro" id="IPR026444">
    <property type="entry name" value="Secre_tail"/>
</dbReference>
<evidence type="ECO:0000256" key="6">
    <source>
        <dbReference type="ARBA" id="ARBA00022833"/>
    </source>
</evidence>
<reference evidence="12" key="1">
    <citation type="journal article" date="2019" name="Int. J. Syst. Evol. Microbiol.">
        <title>The Global Catalogue of Microorganisms (GCM) 10K type strain sequencing project: providing services to taxonomists for standard genome sequencing and annotation.</title>
        <authorList>
            <consortium name="The Broad Institute Genomics Platform"/>
            <consortium name="The Broad Institute Genome Sequencing Center for Infectious Disease"/>
            <person name="Wu L."/>
            <person name="Ma J."/>
        </authorList>
    </citation>
    <scope>NUCLEOTIDE SEQUENCE [LARGE SCALE GENOMIC DNA]</scope>
    <source>
        <strain evidence="12">KACC 12602</strain>
    </source>
</reference>
<feature type="chain" id="PRO_5047107266" evidence="9">
    <location>
        <begin position="22"/>
        <end position="497"/>
    </location>
</feature>
<feature type="domain" description="PKD" evidence="10">
    <location>
        <begin position="354"/>
        <end position="409"/>
    </location>
</feature>
<comment type="similarity">
    <text evidence="1">Belongs to the peptidase M43B family.</text>
</comment>
<dbReference type="InterPro" id="IPR035986">
    <property type="entry name" value="PKD_dom_sf"/>
</dbReference>
<evidence type="ECO:0000313" key="12">
    <source>
        <dbReference type="Proteomes" id="UP001596161"/>
    </source>
</evidence>
<dbReference type="InterPro" id="IPR013783">
    <property type="entry name" value="Ig-like_fold"/>
</dbReference>
<dbReference type="SMART" id="SM00089">
    <property type="entry name" value="PKD"/>
    <property type="match status" value="1"/>
</dbReference>
<evidence type="ECO:0000256" key="4">
    <source>
        <dbReference type="ARBA" id="ARBA00022729"/>
    </source>
</evidence>
<dbReference type="EMBL" id="JBHSKT010000005">
    <property type="protein sequence ID" value="MFC5271027.1"/>
    <property type="molecule type" value="Genomic_DNA"/>
</dbReference>
<dbReference type="InterPro" id="IPR000601">
    <property type="entry name" value="PKD_dom"/>
</dbReference>
<dbReference type="Pfam" id="PF18962">
    <property type="entry name" value="Por_Secre_tail"/>
    <property type="match status" value="1"/>
</dbReference>
<dbReference type="Pfam" id="PF05572">
    <property type="entry name" value="Peptidase_M43"/>
    <property type="match status" value="1"/>
</dbReference>
<dbReference type="NCBIfam" id="TIGR04183">
    <property type="entry name" value="Por_Secre_tail"/>
    <property type="match status" value="1"/>
</dbReference>
<keyword evidence="2" id="KW-0645">Protease</keyword>
<comment type="caution">
    <text evidence="11">The sequence shown here is derived from an EMBL/GenBank/DDBJ whole genome shotgun (WGS) entry which is preliminary data.</text>
</comment>
<dbReference type="Proteomes" id="UP001596161">
    <property type="component" value="Unassembled WGS sequence"/>
</dbReference>
<evidence type="ECO:0000313" key="11">
    <source>
        <dbReference type="EMBL" id="MFC5271027.1"/>
    </source>
</evidence>
<evidence type="ECO:0000256" key="5">
    <source>
        <dbReference type="ARBA" id="ARBA00022801"/>
    </source>
</evidence>
<dbReference type="Gene3D" id="3.40.390.10">
    <property type="entry name" value="Collagenase (Catalytic Domain)"/>
    <property type="match status" value="1"/>
</dbReference>
<keyword evidence="12" id="KW-1185">Reference proteome</keyword>
<accession>A0ABW0EAZ8</accession>
<protein>
    <submittedName>
        <fullName evidence="11">M43 family zinc metalloprotease</fullName>
    </submittedName>
</protein>
<dbReference type="InterPro" id="IPR024079">
    <property type="entry name" value="MetalloPept_cat_dom_sf"/>
</dbReference>
<evidence type="ECO:0000256" key="9">
    <source>
        <dbReference type="SAM" id="SignalP"/>
    </source>
</evidence>
<feature type="signal peptide" evidence="9">
    <location>
        <begin position="1"/>
        <end position="21"/>
    </location>
</feature>
<dbReference type="RefSeq" id="WP_378017394.1">
    <property type="nucleotide sequence ID" value="NZ_JBHSKT010000005.1"/>
</dbReference>
<evidence type="ECO:0000256" key="3">
    <source>
        <dbReference type="ARBA" id="ARBA00022723"/>
    </source>
</evidence>
<evidence type="ECO:0000256" key="8">
    <source>
        <dbReference type="ARBA" id="ARBA00023157"/>
    </source>
</evidence>
<dbReference type="GO" id="GO:0008237">
    <property type="term" value="F:metallopeptidase activity"/>
    <property type="evidence" value="ECO:0007669"/>
    <property type="project" value="UniProtKB-KW"/>
</dbReference>
<dbReference type="PANTHER" id="PTHR47466">
    <property type="match status" value="1"/>
</dbReference>
<dbReference type="CDD" id="cd00146">
    <property type="entry name" value="PKD"/>
    <property type="match status" value="1"/>
</dbReference>
<evidence type="ECO:0000259" key="10">
    <source>
        <dbReference type="PROSITE" id="PS50093"/>
    </source>
</evidence>
<keyword evidence="6" id="KW-0862">Zinc</keyword>
<sequence>MIKTFTLLFATVFCLCFTTRAQETMQSRNCATDEVNALLGQNQPEYKNALQEVEKAAALYLQNRSGQRTNSLGDTIPVVFHVLYNTVQQNISDLQIQSQLDVLNEDFNRRNPDASNTPAAFQSVAGNPQVYFCLASLDPEGRPTNGITRTQTSQTSFEFTENKMKFTAQGGHDAWDRNLYLNIWICNLANNILGFAQFPGGPANTDGVVLFYRTVGRTPLNPFPGPYNRGRTGTHEVGHWLGLRHIWGEADKSCTDSDFITDTPNQDGQSSGCPAFPRISCNNGPAGDMFMNYMDYTNDACMNLFTVGQVERMNAVLHTSRAALLQSNTCSNVLNADFRAIPDAIFPGQTTDFFYYSNGRQPATFSWVFEGGTPRTSTQKDPQDIHYDAPGAYTVTLTVTDARGSDTETKIGYLKVTENELQLYPNPADRILTIGAPADQKLTEVGIFNSIGQLIRKYPAEERTLTVEVRDLPKGLYVVRGITNRNENFGQLLLIFH</sequence>